<evidence type="ECO:0000313" key="2">
    <source>
        <dbReference type="Proteomes" id="UP000503264"/>
    </source>
</evidence>
<name>A0A6G5QHD1_9BACT</name>
<dbReference type="RefSeq" id="WP_171993931.1">
    <property type="nucleotide sequence ID" value="NZ_CP012542.1"/>
</dbReference>
<dbReference type="Proteomes" id="UP000503264">
    <property type="component" value="Chromosome"/>
</dbReference>
<evidence type="ECO:0000313" key="1">
    <source>
        <dbReference type="EMBL" id="QCD45070.1"/>
    </source>
</evidence>
<accession>A0A6G5QHD1</accession>
<dbReference type="EMBL" id="CP012542">
    <property type="protein sequence ID" value="QCD45070.1"/>
    <property type="molecule type" value="Genomic_DNA"/>
</dbReference>
<reference evidence="1 2" key="1">
    <citation type="submission" date="2016-07" db="EMBL/GenBank/DDBJ databases">
        <title>Comparative genomics of the Campylobacter concisus group.</title>
        <authorList>
            <person name="Miller W.G."/>
            <person name="Yee E."/>
            <person name="Chapman M.H."/>
            <person name="Huynh S."/>
            <person name="Bono J.L."/>
            <person name="On S.L.W."/>
            <person name="StLeger J."/>
            <person name="Foster G."/>
            <person name="Parker C.T."/>
        </authorList>
    </citation>
    <scope>NUCLEOTIDE SEQUENCE [LARGE SCALE GENOMIC DNA]</scope>
    <source>
        <strain evidence="1 2">CCUG 21559</strain>
    </source>
</reference>
<gene>
    <name evidence="1" type="ORF">CMUC_1305</name>
</gene>
<sequence length="76" mass="8823">MSSEWLKNFKIAIINEDLEQIQKSIENFNIQNFKADEAIEAQALIQSALELFKNASSRIQSEIIKLKNVKHYIQQS</sequence>
<protein>
    <submittedName>
        <fullName evidence="1">Uncharacterized protein</fullName>
    </submittedName>
</protein>
<keyword evidence="2" id="KW-1185">Reference proteome</keyword>
<proteinExistence type="predicted"/>
<organism evidence="1 2">
    <name type="scientific">Campylobacter mucosalis CCUG 21559</name>
    <dbReference type="NCBI Taxonomy" id="1032067"/>
    <lineage>
        <taxon>Bacteria</taxon>
        <taxon>Pseudomonadati</taxon>
        <taxon>Campylobacterota</taxon>
        <taxon>Epsilonproteobacteria</taxon>
        <taxon>Campylobacterales</taxon>
        <taxon>Campylobacteraceae</taxon>
        <taxon>Campylobacter</taxon>
    </lineage>
</organism>
<dbReference type="AlphaFoldDB" id="A0A6G5QHD1"/>